<protein>
    <submittedName>
        <fullName evidence="1">Uncharacterized protein</fullName>
    </submittedName>
</protein>
<evidence type="ECO:0000313" key="2">
    <source>
        <dbReference type="Proteomes" id="UP001207468"/>
    </source>
</evidence>
<keyword evidence="2" id="KW-1185">Reference proteome</keyword>
<name>A0ACC0TUC3_9AGAM</name>
<accession>A0ACC0TUC3</accession>
<organism evidence="1 2">
    <name type="scientific">Russula earlei</name>
    <dbReference type="NCBI Taxonomy" id="71964"/>
    <lineage>
        <taxon>Eukaryota</taxon>
        <taxon>Fungi</taxon>
        <taxon>Dikarya</taxon>
        <taxon>Basidiomycota</taxon>
        <taxon>Agaricomycotina</taxon>
        <taxon>Agaricomycetes</taxon>
        <taxon>Russulales</taxon>
        <taxon>Russulaceae</taxon>
        <taxon>Russula</taxon>
    </lineage>
</organism>
<dbReference type="Proteomes" id="UP001207468">
    <property type="component" value="Unassembled WGS sequence"/>
</dbReference>
<dbReference type="EMBL" id="JAGFNK010000506">
    <property type="protein sequence ID" value="KAI9449389.1"/>
    <property type="molecule type" value="Genomic_DNA"/>
</dbReference>
<gene>
    <name evidence="1" type="ORF">F5148DRAFT_1371043</name>
</gene>
<reference evidence="1" key="1">
    <citation type="submission" date="2021-03" db="EMBL/GenBank/DDBJ databases">
        <title>Evolutionary priming and transition to the ectomycorrhizal habit in an iconic lineage of mushroom-forming fungi: is preadaptation a requirement?</title>
        <authorList>
            <consortium name="DOE Joint Genome Institute"/>
            <person name="Looney B.P."/>
            <person name="Miyauchi S."/>
            <person name="Morin E."/>
            <person name="Drula E."/>
            <person name="Courty P.E."/>
            <person name="Chicoki N."/>
            <person name="Fauchery L."/>
            <person name="Kohler A."/>
            <person name="Kuo A."/>
            <person name="LaButti K."/>
            <person name="Pangilinan J."/>
            <person name="Lipzen A."/>
            <person name="Riley R."/>
            <person name="Andreopoulos W."/>
            <person name="He G."/>
            <person name="Johnson J."/>
            <person name="Barry K.W."/>
            <person name="Grigoriev I.V."/>
            <person name="Nagy L."/>
            <person name="Hibbett D."/>
            <person name="Henrissat B."/>
            <person name="Matheny P.B."/>
            <person name="Labbe J."/>
            <person name="Martin A.F."/>
        </authorList>
    </citation>
    <scope>NUCLEOTIDE SEQUENCE</scope>
    <source>
        <strain evidence="1">BPL698</strain>
    </source>
</reference>
<evidence type="ECO:0000313" key="1">
    <source>
        <dbReference type="EMBL" id="KAI9449389.1"/>
    </source>
</evidence>
<sequence>MAAYMRCVDPSLTAPFGMGKLEQRGSERNAARSGTGMYRSWRGKETIKNRIEMKTKKRTRWWPSRDRYIHGRVIMVATAGEWVPWEGEDERERVKTKPNTHRRKTHLGKARKKEAHTGVVPNETHHREC</sequence>
<comment type="caution">
    <text evidence="1">The sequence shown here is derived from an EMBL/GenBank/DDBJ whole genome shotgun (WGS) entry which is preliminary data.</text>
</comment>
<proteinExistence type="predicted"/>